<reference evidence="2 3" key="1">
    <citation type="journal article" date="2005" name="Arch. Microbiol.">
        <title>The genome sequence of an anaerobic aromatic-degrading denitrifying bacterium, strain EbN1.</title>
        <authorList>
            <person name="Rabus R."/>
            <person name="Kube M."/>
            <person name="Heider J."/>
            <person name="Beck A."/>
            <person name="Heitmann K."/>
            <person name="Widdel F."/>
            <person name="Reinhardt R."/>
        </authorList>
    </citation>
    <scope>NUCLEOTIDE SEQUENCE [LARGE SCALE GENOMIC DNA]</scope>
    <source>
        <strain evidence="2 3">EbN1</strain>
    </source>
</reference>
<dbReference type="KEGG" id="eba:ebA2536"/>
<evidence type="ECO:0000256" key="1">
    <source>
        <dbReference type="SAM" id="MobiDB-lite"/>
    </source>
</evidence>
<dbReference type="AlphaFoldDB" id="Q5P556"/>
<name>Q5P556_AROAE</name>
<accession>Q5P556</accession>
<protein>
    <submittedName>
        <fullName evidence="2">Uncharacterized protein</fullName>
    </submittedName>
</protein>
<dbReference type="EMBL" id="CR555306">
    <property type="protein sequence ID" value="CAI07556.1"/>
    <property type="molecule type" value="Genomic_DNA"/>
</dbReference>
<proteinExistence type="predicted"/>
<feature type="region of interest" description="Disordered" evidence="1">
    <location>
        <begin position="1"/>
        <end position="22"/>
    </location>
</feature>
<dbReference type="STRING" id="76114.ebA2536"/>
<gene>
    <name evidence="2" type="ORF">ebA2536</name>
</gene>
<dbReference type="HOGENOM" id="CLU_3021798_0_0_4"/>
<keyword evidence="3" id="KW-1185">Reference proteome</keyword>
<sequence length="55" mass="6213">MAIFYPHSPERQGRLRRPRYPSPPWTAGLVAHRVSESKGKGVILRIPQSTAAECR</sequence>
<organism evidence="2 3">
    <name type="scientific">Aromatoleum aromaticum (strain DSM 19018 / LMG 30748 / EbN1)</name>
    <name type="common">Azoarcus sp. (strain EbN1)</name>
    <dbReference type="NCBI Taxonomy" id="76114"/>
    <lineage>
        <taxon>Bacteria</taxon>
        <taxon>Pseudomonadati</taxon>
        <taxon>Pseudomonadota</taxon>
        <taxon>Betaproteobacteria</taxon>
        <taxon>Rhodocyclales</taxon>
        <taxon>Rhodocyclaceae</taxon>
        <taxon>Aromatoleum</taxon>
    </lineage>
</organism>
<dbReference type="Proteomes" id="UP000006552">
    <property type="component" value="Chromosome"/>
</dbReference>
<evidence type="ECO:0000313" key="3">
    <source>
        <dbReference type="Proteomes" id="UP000006552"/>
    </source>
</evidence>
<evidence type="ECO:0000313" key="2">
    <source>
        <dbReference type="EMBL" id="CAI07556.1"/>
    </source>
</evidence>